<dbReference type="GO" id="GO:0004497">
    <property type="term" value="F:monooxygenase activity"/>
    <property type="evidence" value="ECO:0007669"/>
    <property type="project" value="InterPro"/>
</dbReference>
<evidence type="ECO:0000256" key="3">
    <source>
        <dbReference type="ARBA" id="ARBA00022723"/>
    </source>
</evidence>
<accession>A0AAN8T4X1</accession>
<dbReference type="GO" id="GO:0016705">
    <property type="term" value="F:oxidoreductase activity, acting on paired donors, with incorporation or reduction of molecular oxygen"/>
    <property type="evidence" value="ECO:0007669"/>
    <property type="project" value="InterPro"/>
</dbReference>
<feature type="transmembrane region" description="Helical" evidence="6">
    <location>
        <begin position="6"/>
        <end position="24"/>
    </location>
</feature>
<evidence type="ECO:0000313" key="8">
    <source>
        <dbReference type="Proteomes" id="UP001371456"/>
    </source>
</evidence>
<dbReference type="PANTHER" id="PTHR47955">
    <property type="entry name" value="CYTOCHROME P450 FAMILY 71 PROTEIN"/>
    <property type="match status" value="1"/>
</dbReference>
<dbReference type="InterPro" id="IPR036396">
    <property type="entry name" value="Cyt_P450_sf"/>
</dbReference>
<protein>
    <submittedName>
        <fullName evidence="7">Uncharacterized protein</fullName>
    </submittedName>
</protein>
<keyword evidence="6" id="KW-0472">Membrane</keyword>
<evidence type="ECO:0000313" key="7">
    <source>
        <dbReference type="EMBL" id="KAK6778636.1"/>
    </source>
</evidence>
<evidence type="ECO:0000256" key="4">
    <source>
        <dbReference type="ARBA" id="ARBA00023002"/>
    </source>
</evidence>
<keyword evidence="5" id="KW-0408">Iron</keyword>
<reference evidence="7 8" key="1">
    <citation type="submission" date="2024-02" db="EMBL/GenBank/DDBJ databases">
        <title>de novo genome assembly of Solanum bulbocastanum strain 11H21.</title>
        <authorList>
            <person name="Hosaka A.J."/>
        </authorList>
    </citation>
    <scope>NUCLEOTIDE SEQUENCE [LARGE SCALE GENOMIC DNA]</scope>
    <source>
        <tissue evidence="7">Young leaves</tissue>
    </source>
</reference>
<proteinExistence type="inferred from homology"/>
<dbReference type="GO" id="GO:0005506">
    <property type="term" value="F:iron ion binding"/>
    <property type="evidence" value="ECO:0007669"/>
    <property type="project" value="InterPro"/>
</dbReference>
<keyword evidence="8" id="KW-1185">Reference proteome</keyword>
<evidence type="ECO:0000256" key="5">
    <source>
        <dbReference type="ARBA" id="ARBA00023004"/>
    </source>
</evidence>
<keyword evidence="2" id="KW-0349">Heme</keyword>
<keyword evidence="6" id="KW-0812">Transmembrane</keyword>
<dbReference type="SUPFAM" id="SSF48264">
    <property type="entry name" value="Cytochrome P450"/>
    <property type="match status" value="1"/>
</dbReference>
<dbReference type="AlphaFoldDB" id="A0AAN8T4X1"/>
<gene>
    <name evidence="7" type="ORF">RDI58_025354</name>
</gene>
<keyword evidence="6" id="KW-1133">Transmembrane helix</keyword>
<name>A0AAN8T4X1_SOLBU</name>
<comment type="similarity">
    <text evidence="1">Belongs to the cytochrome P450 family.</text>
</comment>
<dbReference type="PANTHER" id="PTHR47955:SF8">
    <property type="entry name" value="CYTOCHROME P450 71D11-LIKE"/>
    <property type="match status" value="1"/>
</dbReference>
<organism evidence="7 8">
    <name type="scientific">Solanum bulbocastanum</name>
    <name type="common">Wild potato</name>
    <dbReference type="NCBI Taxonomy" id="147425"/>
    <lineage>
        <taxon>Eukaryota</taxon>
        <taxon>Viridiplantae</taxon>
        <taxon>Streptophyta</taxon>
        <taxon>Embryophyta</taxon>
        <taxon>Tracheophyta</taxon>
        <taxon>Spermatophyta</taxon>
        <taxon>Magnoliopsida</taxon>
        <taxon>eudicotyledons</taxon>
        <taxon>Gunneridae</taxon>
        <taxon>Pentapetalae</taxon>
        <taxon>asterids</taxon>
        <taxon>lamiids</taxon>
        <taxon>Solanales</taxon>
        <taxon>Solanaceae</taxon>
        <taxon>Solanoideae</taxon>
        <taxon>Solaneae</taxon>
        <taxon>Solanum</taxon>
    </lineage>
</organism>
<dbReference type="Proteomes" id="UP001371456">
    <property type="component" value="Unassembled WGS sequence"/>
</dbReference>
<dbReference type="GO" id="GO:0020037">
    <property type="term" value="F:heme binding"/>
    <property type="evidence" value="ECO:0007669"/>
    <property type="project" value="InterPro"/>
</dbReference>
<keyword evidence="4" id="KW-0560">Oxidoreductase</keyword>
<comment type="caution">
    <text evidence="7">The sequence shown here is derived from an EMBL/GenBank/DDBJ whole genome shotgun (WGS) entry which is preliminary data.</text>
</comment>
<dbReference type="EMBL" id="JBANQN010000010">
    <property type="protein sequence ID" value="KAK6778636.1"/>
    <property type="molecule type" value="Genomic_DNA"/>
</dbReference>
<evidence type="ECO:0000256" key="1">
    <source>
        <dbReference type="ARBA" id="ARBA00010617"/>
    </source>
</evidence>
<evidence type="ECO:0000256" key="2">
    <source>
        <dbReference type="ARBA" id="ARBA00022617"/>
    </source>
</evidence>
<dbReference type="Gene3D" id="1.10.630.10">
    <property type="entry name" value="Cytochrome P450"/>
    <property type="match status" value="1"/>
</dbReference>
<keyword evidence="3" id="KW-0479">Metal-binding</keyword>
<sequence length="77" mass="9034">MEIQFPFNFIFLILFLSFLYLQFVEWKKSRNFNKKLPPGPWKLPFLGSIHHLALEGGLPHHALTNWAKNMGLSCTFN</sequence>
<evidence type="ECO:0000256" key="6">
    <source>
        <dbReference type="SAM" id="Phobius"/>
    </source>
</evidence>